<dbReference type="InterPro" id="IPR012338">
    <property type="entry name" value="Beta-lactam/transpept-like"/>
</dbReference>
<dbReference type="InterPro" id="IPR045155">
    <property type="entry name" value="Beta-lactam_cat"/>
</dbReference>
<dbReference type="SUPFAM" id="SSF56601">
    <property type="entry name" value="beta-lactamase/transpeptidase-like"/>
    <property type="match status" value="1"/>
</dbReference>
<dbReference type="Proteomes" id="UP000663067">
    <property type="component" value="Chromosome"/>
</dbReference>
<evidence type="ECO:0000313" key="6">
    <source>
        <dbReference type="Proteomes" id="UP000234855"/>
    </source>
</evidence>
<feature type="region of interest" description="Disordered" evidence="1">
    <location>
        <begin position="1"/>
        <end position="20"/>
    </location>
</feature>
<evidence type="ECO:0000313" key="4">
    <source>
        <dbReference type="EMBL" id="PLS24434.1"/>
    </source>
</evidence>
<keyword evidence="5" id="KW-0378">Hydrolase</keyword>
<dbReference type="RefSeq" id="WP_101626103.1">
    <property type="nucleotide sequence ID" value="NZ_NMWV01000021.1"/>
</dbReference>
<dbReference type="InterPro" id="IPR000871">
    <property type="entry name" value="Beta-lactam_class-A"/>
</dbReference>
<dbReference type="GO" id="GO:0030655">
    <property type="term" value="P:beta-lactam antibiotic catabolic process"/>
    <property type="evidence" value="ECO:0007669"/>
    <property type="project" value="InterPro"/>
</dbReference>
<evidence type="ECO:0000256" key="2">
    <source>
        <dbReference type="SAM" id="Phobius"/>
    </source>
</evidence>
<keyword evidence="2" id="KW-0812">Transmembrane</keyword>
<dbReference type="Pfam" id="PF13354">
    <property type="entry name" value="Beta-lactamase2"/>
    <property type="match status" value="2"/>
</dbReference>
<name>A0A2N5IR41_9BIFI</name>
<dbReference type="EMBL" id="CP071591">
    <property type="protein sequence ID" value="QSY58535.1"/>
    <property type="molecule type" value="Genomic_DNA"/>
</dbReference>
<reference evidence="5 7" key="2">
    <citation type="submission" date="2021-03" db="EMBL/GenBank/DDBJ databases">
        <title>Genome sequencing of Bifidobacterium imperatoris JCM 32708.</title>
        <authorList>
            <person name="Kim J."/>
        </authorList>
    </citation>
    <scope>NUCLEOTIDE SEQUENCE [LARGE SCALE GENOMIC DNA]</scope>
    <source>
        <strain evidence="5 7">JCM 32708</strain>
    </source>
</reference>
<feature type="compositionally biased region" description="Polar residues" evidence="1">
    <location>
        <begin position="1"/>
        <end position="10"/>
    </location>
</feature>
<evidence type="ECO:0000313" key="7">
    <source>
        <dbReference type="Proteomes" id="UP000663067"/>
    </source>
</evidence>
<proteinExistence type="predicted"/>
<sequence>MAEPSVQASGKQRKQQAQRTVASTLRPVWKALRAVPKVLHNLSAKDYGKHTPTKRRFGKVTVLSGGVYTRRRIVVVCFGAVLLVELFQLFWPSDRFYPLATLDGYAVGGQSAQQAASKLNAAVAQRDVTLTDTTTSTKVTLTAKQAGITVDYTARAKEAASHSFAERIIPFSWLFVHNTSSDSLPNALGSSKQQTQSDARNAAVRAVDGTLQTVDARVGYAFNATDIFKAADYTRSSSAKGDLVTATLEMNVTQPTAVNDTAQQMLNTINQALGDGVTFTYGDGSWTISASDIIPTISTTVNADDNTKLDVTIGSVKLMNRLKSQGIALQAAQKVADANVVPALFAVKGRASRAIDATTTANAVAAMLASGQNSPVAITMNQVDNLELYDGLPTTGSTEDKLKQLFGDATYSVAVYDLKTGESKLQINADTVTTSASTYKLFVAYSMIHAVETGQLTWDSSLNGMTLSSCMATMIVNSDNDCPEAWLSRYGFDAVTQQAHEIGANNTNFAVGDMRTTANDLATVLKGFYNNTIANTDSTDRLFQLMETQVYRDGIPTGIGSDGVVQDKVGFLDGLLHDAAIVRCDKGDYAMVIMTDGSSWYKIAQASLLIYEDL</sequence>
<keyword evidence="7" id="KW-1185">Reference proteome</keyword>
<dbReference type="PANTHER" id="PTHR35333:SF3">
    <property type="entry name" value="BETA-LACTAMASE-TYPE TRANSPEPTIDASE FOLD CONTAINING PROTEIN"/>
    <property type="match status" value="1"/>
</dbReference>
<dbReference type="PANTHER" id="PTHR35333">
    <property type="entry name" value="BETA-LACTAMASE"/>
    <property type="match status" value="1"/>
</dbReference>
<dbReference type="Proteomes" id="UP000234855">
    <property type="component" value="Unassembled WGS sequence"/>
</dbReference>
<evidence type="ECO:0000259" key="3">
    <source>
        <dbReference type="Pfam" id="PF13354"/>
    </source>
</evidence>
<accession>A0A2N5IR41</accession>
<reference evidence="4 6" key="1">
    <citation type="submission" date="2017-07" db="EMBL/GenBank/DDBJ databases">
        <title>Bifidobacterium novel species.</title>
        <authorList>
            <person name="Lugli G.A."/>
            <person name="Milani C."/>
            <person name="Duranti S."/>
            <person name="Mangifesta M."/>
        </authorList>
    </citation>
    <scope>NUCLEOTIDE SEQUENCE [LARGE SCALE GENOMIC DNA]</scope>
    <source>
        <strain evidence="4 6">45</strain>
    </source>
</reference>
<feature type="domain" description="Beta-lactamase class A catalytic" evidence="3">
    <location>
        <begin position="465"/>
        <end position="595"/>
    </location>
</feature>
<feature type="transmembrane region" description="Helical" evidence="2">
    <location>
        <begin position="73"/>
        <end position="91"/>
    </location>
</feature>
<dbReference type="EMBL" id="NMWV01000021">
    <property type="protein sequence ID" value="PLS24434.1"/>
    <property type="molecule type" value="Genomic_DNA"/>
</dbReference>
<organism evidence="4 6">
    <name type="scientific">Bifidobacterium imperatoris</name>
    <dbReference type="NCBI Taxonomy" id="2020965"/>
    <lineage>
        <taxon>Bacteria</taxon>
        <taxon>Bacillati</taxon>
        <taxon>Actinomycetota</taxon>
        <taxon>Actinomycetes</taxon>
        <taxon>Bifidobacteriales</taxon>
        <taxon>Bifidobacteriaceae</taxon>
        <taxon>Bifidobacterium</taxon>
    </lineage>
</organism>
<evidence type="ECO:0000313" key="5">
    <source>
        <dbReference type="EMBL" id="QSY58535.1"/>
    </source>
</evidence>
<evidence type="ECO:0000256" key="1">
    <source>
        <dbReference type="SAM" id="MobiDB-lite"/>
    </source>
</evidence>
<keyword evidence="2" id="KW-1133">Transmembrane helix</keyword>
<feature type="domain" description="Beta-lactamase class A catalytic" evidence="3">
    <location>
        <begin position="412"/>
        <end position="462"/>
    </location>
</feature>
<dbReference type="AlphaFoldDB" id="A0A2N5IR41"/>
<dbReference type="GO" id="GO:0046677">
    <property type="term" value="P:response to antibiotic"/>
    <property type="evidence" value="ECO:0007669"/>
    <property type="project" value="InterPro"/>
</dbReference>
<dbReference type="Gene3D" id="3.40.710.10">
    <property type="entry name" value="DD-peptidase/beta-lactamase superfamily"/>
    <property type="match status" value="1"/>
</dbReference>
<gene>
    <name evidence="5" type="ORF">BLI708_04510</name>
    <name evidence="4" type="ORF">Tam1G_1492</name>
</gene>
<dbReference type="GO" id="GO:0008800">
    <property type="term" value="F:beta-lactamase activity"/>
    <property type="evidence" value="ECO:0007669"/>
    <property type="project" value="InterPro"/>
</dbReference>
<keyword evidence="2" id="KW-0472">Membrane</keyword>
<protein>
    <submittedName>
        <fullName evidence="4">Beta-lactamase</fullName>
    </submittedName>
    <submittedName>
        <fullName evidence="5">Serine hydrolase</fullName>
    </submittedName>
</protein>